<reference evidence="2" key="2">
    <citation type="submission" date="2020-10" db="EMBL/GenBank/DDBJ databases">
        <authorList>
            <person name="Scholz U."/>
            <person name="Mascher M."/>
            <person name="Fiebig A."/>
        </authorList>
    </citation>
    <scope>NUCLEOTIDE SEQUENCE [LARGE SCALE GENOMIC DNA]</scope>
    <source>
        <strain evidence="2">cv. Morex</strain>
    </source>
</reference>
<organism evidence="2 3">
    <name type="scientific">Hordeum vulgare subsp. vulgare</name>
    <name type="common">Domesticated barley</name>
    <dbReference type="NCBI Taxonomy" id="112509"/>
    <lineage>
        <taxon>Eukaryota</taxon>
        <taxon>Viridiplantae</taxon>
        <taxon>Streptophyta</taxon>
        <taxon>Embryophyta</taxon>
        <taxon>Tracheophyta</taxon>
        <taxon>Spermatophyta</taxon>
        <taxon>Magnoliopsida</taxon>
        <taxon>Liliopsida</taxon>
        <taxon>Poales</taxon>
        <taxon>Poaceae</taxon>
        <taxon>BOP clade</taxon>
        <taxon>Pooideae</taxon>
        <taxon>Triticodae</taxon>
        <taxon>Triticeae</taxon>
        <taxon>Hordeinae</taxon>
        <taxon>Hordeum</taxon>
    </lineage>
</organism>
<dbReference type="eggNOG" id="ENOG502R52F">
    <property type="taxonomic scope" value="Eukaryota"/>
</dbReference>
<feature type="domain" description="Peptidase C1A papain C-terminal" evidence="1">
    <location>
        <begin position="82"/>
        <end position="291"/>
    </location>
</feature>
<reference evidence="2" key="3">
    <citation type="submission" date="2022-01" db="UniProtKB">
        <authorList>
            <consortium name="EnsemblPlants"/>
        </authorList>
    </citation>
    <scope>IDENTIFICATION</scope>
    <source>
        <strain evidence="2">subsp. vulgare</strain>
    </source>
</reference>
<proteinExistence type="predicted"/>
<accession>M0V1Y7</accession>
<evidence type="ECO:0000313" key="3">
    <source>
        <dbReference type="Proteomes" id="UP000011116"/>
    </source>
</evidence>
<dbReference type="GO" id="GO:0006508">
    <property type="term" value="P:proteolysis"/>
    <property type="evidence" value="ECO:0007669"/>
    <property type="project" value="InterPro"/>
</dbReference>
<dbReference type="PaxDb" id="4513-MLOC_17050.1"/>
<sequence>MATRVVAVGRRLRQGWRCRRRLVRRVIRRLQRALFLFQASKPPVDSCCPRCSHAMRPQDHPVKFMLFVCASCGHQKQLDFEFSWRETYVNGIRILPQVKDQGDETTCVFFAIATAIEAMLNMEMAQRGERYSESISISDMVEYFENCKWESSVPKKMELGLAKIKTCLEMLQTIGALTQKGKKKPEELLQASDYVRIKDSCWHDGLSFEEVCTLVLEGKMLVTIVPITDHFHELKADEIYDCTHIQWGASETFHAMVIVEFGVKDGKTYFRVQNSHGSYWADFGFGMIRDNSIAKILQLIV</sequence>
<keyword evidence="3" id="KW-1185">Reference proteome</keyword>
<dbReference type="OMA" id="ECFKARE"/>
<dbReference type="SUPFAM" id="SSF54001">
    <property type="entry name" value="Cysteine proteinases"/>
    <property type="match status" value="1"/>
</dbReference>
<dbReference type="EnsemblPlants" id="HORVU.MOREX.r3.4HG0384130.1">
    <property type="protein sequence ID" value="HORVU.MOREX.r3.4HG0384130.1"/>
    <property type="gene ID" value="HORVU.MOREX.r3.4HG0384130"/>
</dbReference>
<dbReference type="Gramene" id="HORVU.MOREX.r2.4HG0319490.1">
    <property type="protein sequence ID" value="HORVU.MOREX.r2.4HG0319490.1"/>
    <property type="gene ID" value="HORVU.MOREX.r2.4HG0319490"/>
</dbReference>
<dbReference type="InterPro" id="IPR038765">
    <property type="entry name" value="Papain-like_cys_pep_sf"/>
</dbReference>
<protein>
    <recommendedName>
        <fullName evidence="1">Peptidase C1A papain C-terminal domain-containing protein</fullName>
    </recommendedName>
</protein>
<dbReference type="AlphaFoldDB" id="M0V1Y7"/>
<dbReference type="CDD" id="cd02619">
    <property type="entry name" value="Peptidase_C1"/>
    <property type="match status" value="1"/>
</dbReference>
<evidence type="ECO:0000313" key="2">
    <source>
        <dbReference type="EnsemblPlants" id="HORVU.MOREX.r3.4HG0384130.1"/>
    </source>
</evidence>
<dbReference type="ExpressionAtlas" id="M0V1Y7">
    <property type="expression patterns" value="baseline"/>
</dbReference>
<evidence type="ECO:0000259" key="1">
    <source>
        <dbReference type="Pfam" id="PF00112"/>
    </source>
</evidence>
<reference evidence="3" key="1">
    <citation type="journal article" date="2012" name="Nature">
        <title>A physical, genetic and functional sequence assembly of the barley genome.</title>
        <authorList>
            <consortium name="The International Barley Genome Sequencing Consortium"/>
            <person name="Mayer K.F."/>
            <person name="Waugh R."/>
            <person name="Brown J.W."/>
            <person name="Schulman A."/>
            <person name="Langridge P."/>
            <person name="Platzer M."/>
            <person name="Fincher G.B."/>
            <person name="Muehlbauer G.J."/>
            <person name="Sato K."/>
            <person name="Close T.J."/>
            <person name="Wise R.P."/>
            <person name="Stein N."/>
        </authorList>
    </citation>
    <scope>NUCLEOTIDE SEQUENCE [LARGE SCALE GENOMIC DNA]</scope>
    <source>
        <strain evidence="3">cv. Morex</strain>
    </source>
</reference>
<dbReference type="Gene3D" id="3.90.70.10">
    <property type="entry name" value="Cysteine proteinases"/>
    <property type="match status" value="1"/>
</dbReference>
<dbReference type="InterPro" id="IPR000668">
    <property type="entry name" value="Peptidase_C1A_C"/>
</dbReference>
<dbReference type="Pfam" id="PF00112">
    <property type="entry name" value="Peptidase_C1"/>
    <property type="match status" value="1"/>
</dbReference>
<dbReference type="GO" id="GO:0008234">
    <property type="term" value="F:cysteine-type peptidase activity"/>
    <property type="evidence" value="ECO:0007669"/>
    <property type="project" value="InterPro"/>
</dbReference>
<name>M0V1Y7_HORVV</name>
<dbReference type="Proteomes" id="UP000011116">
    <property type="component" value="Chromosome 4H"/>
</dbReference>
<dbReference type="Gramene" id="HORVU.MOREX.r3.4HG0384130.1">
    <property type="protein sequence ID" value="HORVU.MOREX.r3.4HG0384130.1"/>
    <property type="gene ID" value="HORVU.MOREX.r3.4HG0384130"/>
</dbReference>
<dbReference type="SMR" id="M0V1Y7"/>